<dbReference type="STRING" id="62062.ENSHHUP00000032692"/>
<dbReference type="PROSITE" id="PS50293">
    <property type="entry name" value="TPR_REGION"/>
    <property type="match status" value="1"/>
</dbReference>
<protein>
    <submittedName>
        <fullName evidence="4">Tetratricopeptide repeat domain 6</fullName>
    </submittedName>
</protein>
<reference evidence="5" key="1">
    <citation type="submission" date="2018-06" db="EMBL/GenBank/DDBJ databases">
        <title>Genome assembly of Danube salmon.</title>
        <authorList>
            <person name="Macqueen D.J."/>
            <person name="Gundappa M.K."/>
        </authorList>
    </citation>
    <scope>NUCLEOTIDE SEQUENCE [LARGE SCALE GENOMIC DNA]</scope>
</reference>
<dbReference type="InterPro" id="IPR011990">
    <property type="entry name" value="TPR-like_helical_dom_sf"/>
</dbReference>
<dbReference type="PANTHER" id="PTHR44858:SF1">
    <property type="entry name" value="UDP-N-ACETYLGLUCOSAMINE--PEPTIDE N-ACETYLGLUCOSAMINYLTRANSFERASE SPINDLY-RELATED"/>
    <property type="match status" value="1"/>
</dbReference>
<dbReference type="GeneTree" id="ENSGT00940000161150"/>
<feature type="repeat" description="TPR" evidence="3">
    <location>
        <begin position="248"/>
        <end position="281"/>
    </location>
</feature>
<dbReference type="Proteomes" id="UP000314982">
    <property type="component" value="Unassembled WGS sequence"/>
</dbReference>
<reference evidence="4" key="3">
    <citation type="submission" date="2025-09" db="UniProtKB">
        <authorList>
            <consortium name="Ensembl"/>
        </authorList>
    </citation>
    <scope>IDENTIFICATION</scope>
</reference>
<dbReference type="Ensembl" id="ENSHHUT00000034027.1">
    <property type="protein sequence ID" value="ENSHHUP00000032692.1"/>
    <property type="gene ID" value="ENSHHUG00000020690.1"/>
</dbReference>
<dbReference type="Pfam" id="PF13181">
    <property type="entry name" value="TPR_8"/>
    <property type="match status" value="2"/>
</dbReference>
<dbReference type="InterPro" id="IPR050498">
    <property type="entry name" value="Ycf3"/>
</dbReference>
<reference evidence="4" key="2">
    <citation type="submission" date="2025-08" db="UniProtKB">
        <authorList>
            <consortium name="Ensembl"/>
        </authorList>
    </citation>
    <scope>IDENTIFICATION</scope>
</reference>
<feature type="repeat" description="TPR" evidence="3">
    <location>
        <begin position="521"/>
        <end position="554"/>
    </location>
</feature>
<dbReference type="SUPFAM" id="SSF48452">
    <property type="entry name" value="TPR-like"/>
    <property type="match status" value="2"/>
</dbReference>
<keyword evidence="2 3" id="KW-0802">TPR repeat</keyword>
<dbReference type="SMART" id="SM00028">
    <property type="entry name" value="TPR"/>
    <property type="match status" value="13"/>
</dbReference>
<dbReference type="Pfam" id="PF13432">
    <property type="entry name" value="TPR_16"/>
    <property type="match status" value="3"/>
</dbReference>
<organism evidence="4 5">
    <name type="scientific">Hucho hucho</name>
    <name type="common">huchen</name>
    <dbReference type="NCBI Taxonomy" id="62062"/>
    <lineage>
        <taxon>Eukaryota</taxon>
        <taxon>Metazoa</taxon>
        <taxon>Chordata</taxon>
        <taxon>Craniata</taxon>
        <taxon>Vertebrata</taxon>
        <taxon>Euteleostomi</taxon>
        <taxon>Actinopterygii</taxon>
        <taxon>Neopterygii</taxon>
        <taxon>Teleostei</taxon>
        <taxon>Protacanthopterygii</taxon>
        <taxon>Salmoniformes</taxon>
        <taxon>Salmonidae</taxon>
        <taxon>Salmoninae</taxon>
        <taxon>Hucho</taxon>
    </lineage>
</organism>
<feature type="repeat" description="TPR" evidence="3">
    <location>
        <begin position="282"/>
        <end position="315"/>
    </location>
</feature>
<sequence length="590" mass="66811">MAGTELIEGIEHIKYMVSMCLIPFHLLHSSHYFEPSSPQQPSVACLCVCEAVESFRKALILLSPNETNLYNVSEAAEVFYLTGLCYMALALLLQAFDAFSNAVKINPDYADAYHQRGLCRMRLQQSKSVQDFNRALFINPNLFQVYLSRAAFYGAKGRYSKAILNCNEAIKIQPKSVRVYLYRGALKFYLKVYKGAVEDLTMALRIDKTCSFAHYNRGVCYQQLKEYELALRDYGIVLLLPSKKEIDLKVLINRALLYVELSDHHNALQDFKAASLRSPEDATIYHALGVYHHRLGQLQESVEAYSQAMQISPFFLDAYVGRGNAYMDYGHTQGTKQAQRDFLSALHLNPLCSNARISSCPSSTSWFNPNPNLSLNPNSNLTLTIASCPHPGSTLTLNLNLSHGYTQLSRHITHMGIHNQLLTNRGVINQFMGDKANAMKDYQRAISLNPKYALAFFNAANLYFYNRQFEQACEHYSQAFELDPADESAVLNRAITRALLREVPEALQDFSEALRLNPYSSHVFFNRANLYCSLRQYRNAEKDLSQALLLQPNDALVYKLRADVRGHLGLTDQAVQDYRTAVELQEALEG</sequence>
<evidence type="ECO:0000313" key="4">
    <source>
        <dbReference type="Ensembl" id="ENSHHUP00000032692.1"/>
    </source>
</evidence>
<dbReference type="AlphaFoldDB" id="A0A4W5M2Y3"/>
<feature type="repeat" description="TPR" evidence="3">
    <location>
        <begin position="76"/>
        <end position="109"/>
    </location>
</feature>
<evidence type="ECO:0000256" key="1">
    <source>
        <dbReference type="ARBA" id="ARBA00022737"/>
    </source>
</evidence>
<evidence type="ECO:0000256" key="3">
    <source>
        <dbReference type="PROSITE-ProRule" id="PRU00339"/>
    </source>
</evidence>
<name>A0A4W5M2Y3_9TELE</name>
<proteinExistence type="predicted"/>
<keyword evidence="5" id="KW-1185">Reference proteome</keyword>
<dbReference type="InterPro" id="IPR019734">
    <property type="entry name" value="TPR_rpt"/>
</dbReference>
<keyword evidence="1" id="KW-0677">Repeat</keyword>
<feature type="repeat" description="TPR" evidence="3">
    <location>
        <begin position="419"/>
        <end position="452"/>
    </location>
</feature>
<feature type="repeat" description="TPR" evidence="3">
    <location>
        <begin position="487"/>
        <end position="520"/>
    </location>
</feature>
<dbReference type="PROSITE" id="PS50005">
    <property type="entry name" value="TPR"/>
    <property type="match status" value="8"/>
</dbReference>
<evidence type="ECO:0000313" key="5">
    <source>
        <dbReference type="Proteomes" id="UP000314982"/>
    </source>
</evidence>
<accession>A0A4W5M2Y3</accession>
<dbReference type="Gene3D" id="1.25.40.10">
    <property type="entry name" value="Tetratricopeptide repeat domain"/>
    <property type="match status" value="5"/>
</dbReference>
<feature type="repeat" description="TPR" evidence="3">
    <location>
        <begin position="143"/>
        <end position="176"/>
    </location>
</feature>
<feature type="repeat" description="TPR" evidence="3">
    <location>
        <begin position="453"/>
        <end position="486"/>
    </location>
</feature>
<dbReference type="PANTHER" id="PTHR44858">
    <property type="entry name" value="TETRATRICOPEPTIDE REPEAT PROTEIN 6"/>
    <property type="match status" value="1"/>
</dbReference>
<evidence type="ECO:0000256" key="2">
    <source>
        <dbReference type="ARBA" id="ARBA00022803"/>
    </source>
</evidence>